<feature type="transmembrane region" description="Helical" evidence="1">
    <location>
        <begin position="38"/>
        <end position="58"/>
    </location>
</feature>
<dbReference type="RefSeq" id="WP_078712373.1">
    <property type="nucleotide sequence ID" value="NZ_FUWY01000006.1"/>
</dbReference>
<sequence length="299" mass="34596">MMGEYGEASLKNNISSLFWLNILCPLGCLVWWSVDTYFLGIGIFIILIIYLIYLYSFLYGSLSICRKTVYNTNINEDATITLSKNNVQYNVSSITSVRILVGRNDLIIEGEIFYTNKLKKIKRIKQLSSYIIQPELNLFLKKLELSKKIIASKKYVNNALEIILESAAKNREEYFVKEMQDTLILVPAYISKVKSIYNLENINDEIFVVPYINDGNIYLFTRVDETKSFNELNKYIFFPTTTRNLLNSINSIANTDAIFNERIEKVVINERSSSFKMSLEEYCKIFDNSLGGWNDDFGN</sequence>
<dbReference type="EMBL" id="FUWY01000006">
    <property type="protein sequence ID" value="SJZ89722.1"/>
    <property type="molecule type" value="Genomic_DNA"/>
</dbReference>
<reference evidence="3" key="1">
    <citation type="submission" date="2017-02" db="EMBL/GenBank/DDBJ databases">
        <authorList>
            <person name="Varghese N."/>
            <person name="Submissions S."/>
        </authorList>
    </citation>
    <scope>NUCLEOTIDE SEQUENCE [LARGE SCALE GENOMIC DNA]</scope>
    <source>
        <strain evidence="3">ATCC 25662</strain>
    </source>
</reference>
<name>A0A1T4PDY7_9FIRM</name>
<keyword evidence="1" id="KW-0812">Transmembrane</keyword>
<keyword evidence="1" id="KW-0472">Membrane</keyword>
<evidence type="ECO:0000313" key="2">
    <source>
        <dbReference type="EMBL" id="SJZ89722.1"/>
    </source>
</evidence>
<keyword evidence="1" id="KW-1133">Transmembrane helix</keyword>
<dbReference type="Proteomes" id="UP000243297">
    <property type="component" value="Unassembled WGS sequence"/>
</dbReference>
<evidence type="ECO:0000313" key="3">
    <source>
        <dbReference type="Proteomes" id="UP000243297"/>
    </source>
</evidence>
<proteinExistence type="predicted"/>
<feature type="transmembrane region" description="Helical" evidence="1">
    <location>
        <begin position="12"/>
        <end position="32"/>
    </location>
</feature>
<dbReference type="STRING" id="118967.SAMN02745191_1970"/>
<gene>
    <name evidence="2" type="ORF">SAMN02745191_1970</name>
</gene>
<accession>A0A1T4PDY7</accession>
<dbReference type="AlphaFoldDB" id="A0A1T4PDY7"/>
<keyword evidence="3" id="KW-1185">Reference proteome</keyword>
<evidence type="ECO:0000256" key="1">
    <source>
        <dbReference type="SAM" id="Phobius"/>
    </source>
</evidence>
<organism evidence="2 3">
    <name type="scientific">Anaerorhabdus furcosa</name>
    <dbReference type="NCBI Taxonomy" id="118967"/>
    <lineage>
        <taxon>Bacteria</taxon>
        <taxon>Bacillati</taxon>
        <taxon>Bacillota</taxon>
        <taxon>Erysipelotrichia</taxon>
        <taxon>Erysipelotrichales</taxon>
        <taxon>Erysipelotrichaceae</taxon>
        <taxon>Anaerorhabdus</taxon>
    </lineage>
</organism>
<protein>
    <submittedName>
        <fullName evidence="2">Uncharacterized protein</fullName>
    </submittedName>
</protein>